<feature type="domain" description="Major facilitator superfamily (MFS) profile" evidence="9">
    <location>
        <begin position="15"/>
        <end position="459"/>
    </location>
</feature>
<feature type="transmembrane region" description="Helical" evidence="8">
    <location>
        <begin position="299"/>
        <end position="321"/>
    </location>
</feature>
<comment type="subcellular location">
    <subcellularLocation>
        <location evidence="1">Cell membrane</location>
        <topology evidence="1">Multi-pass membrane protein</topology>
    </subcellularLocation>
</comment>
<feature type="transmembrane region" description="Helical" evidence="8">
    <location>
        <begin position="206"/>
        <end position="224"/>
    </location>
</feature>
<dbReference type="KEGG" id="sauv:SAI7S6_1002120"/>
<evidence type="ECO:0000256" key="8">
    <source>
        <dbReference type="SAM" id="Phobius"/>
    </source>
</evidence>
<dbReference type="CDD" id="cd17321">
    <property type="entry name" value="MFS_MMR_MDR_like"/>
    <property type="match status" value="1"/>
</dbReference>
<dbReference type="Pfam" id="PF07690">
    <property type="entry name" value="MFS_1"/>
    <property type="match status" value="1"/>
</dbReference>
<gene>
    <name evidence="10" type="ORF">SAI7S6_1002120</name>
</gene>
<dbReference type="KEGG" id="sauq:SAI4T8_1002120"/>
<dbReference type="KEGG" id="saux:SAI6T6_1002120"/>
<dbReference type="GO" id="GO:0022857">
    <property type="term" value="F:transmembrane transporter activity"/>
    <property type="evidence" value="ECO:0007669"/>
    <property type="project" value="InterPro"/>
</dbReference>
<evidence type="ECO:0000313" key="11">
    <source>
        <dbReference type="Proteomes" id="UP000032744"/>
    </source>
</evidence>
<sequence length="461" mass="49380">MTSVNNTQSSPRSNIIIAIMLSALTYWLFAQSFINIGPLVGQTYQTSPAVLNLSISLTSFATGIFMVAAGDIADKIGQLRMTYMGLIISMFASLLLIISDITALLIIGRILQGLSAAILLPSTVGVLNNQFKGEHLRRAISYLMISTVGGIGLAGVIGGLIATNFGWQMNFIISIVIAFIAILLLKGTPEKVSQHSHRHPFDYKGMSIFAVMIGSFTLLLTQGFEQGWFSTFSFICLSIFIITTLIFIIIERRHEVPFIDFSVLRNRPFIGAFLNNFVLNSGLGVTVVFFIYAQTHLGLSAAQSGLVTLPYAIVAVAMIRLGEKATLRFGGKLMLIIGPLFPVIGITIISMTQLSASQYVIAVIIGFVICAIGNGLVATPGLTIAIFSMPNEKVGLATGLYKMSGTLGGAFGIALSTTVFSMLQLNYAPSVAATVTFIVSIVLMILGSLSAYMIIPKTVKS</sequence>
<proteinExistence type="inferred from homology"/>
<dbReference type="KEGG" id="sauy:SAI8T7_1002120"/>
<feature type="transmembrane region" description="Helical" evidence="8">
    <location>
        <begin position="49"/>
        <end position="69"/>
    </location>
</feature>
<dbReference type="KEGG" id="sauw:SAI5S5_1002110"/>
<evidence type="ECO:0000256" key="7">
    <source>
        <dbReference type="ARBA" id="ARBA00040594"/>
    </source>
</evidence>
<feature type="transmembrane region" description="Helical" evidence="8">
    <location>
        <begin position="12"/>
        <end position="29"/>
    </location>
</feature>
<feature type="transmembrane region" description="Helical" evidence="8">
    <location>
        <begin position="270"/>
        <end position="293"/>
    </location>
</feature>
<keyword evidence="6 8" id="KW-0472">Membrane</keyword>
<dbReference type="PANTHER" id="PTHR42718:SF9">
    <property type="entry name" value="MAJOR FACILITATOR SUPERFAMILY MULTIDRUG TRANSPORTER MFSC"/>
    <property type="match status" value="1"/>
</dbReference>
<feature type="transmembrane region" description="Helical" evidence="8">
    <location>
        <begin position="333"/>
        <end position="353"/>
    </location>
</feature>
<evidence type="ECO:0000259" key="9">
    <source>
        <dbReference type="PROSITE" id="PS50850"/>
    </source>
</evidence>
<evidence type="ECO:0000256" key="5">
    <source>
        <dbReference type="ARBA" id="ARBA00022989"/>
    </source>
</evidence>
<evidence type="ECO:0000256" key="2">
    <source>
        <dbReference type="ARBA" id="ARBA00007520"/>
    </source>
</evidence>
<dbReference type="EMBL" id="HE579071">
    <property type="protein sequence ID" value="CCJ21978.1"/>
    <property type="molecule type" value="Genomic_DNA"/>
</dbReference>
<dbReference type="PROSITE" id="PS50850">
    <property type="entry name" value="MFS"/>
    <property type="match status" value="1"/>
</dbReference>
<feature type="transmembrane region" description="Helical" evidence="8">
    <location>
        <begin position="431"/>
        <end position="455"/>
    </location>
</feature>
<evidence type="ECO:0000256" key="4">
    <source>
        <dbReference type="ARBA" id="ARBA00022692"/>
    </source>
</evidence>
<dbReference type="KEGG" id="saut:SAI1T1_2002120"/>
<keyword evidence="3" id="KW-0813">Transport</keyword>
<dbReference type="Gene3D" id="1.20.1250.20">
    <property type="entry name" value="MFS general substrate transporter like domains"/>
    <property type="match status" value="1"/>
</dbReference>
<dbReference type="AlphaFoldDB" id="A0A7U7IEL3"/>
<evidence type="ECO:0000256" key="1">
    <source>
        <dbReference type="ARBA" id="ARBA00004651"/>
    </source>
</evidence>
<feature type="transmembrane region" description="Helical" evidence="8">
    <location>
        <begin position="230"/>
        <end position="250"/>
    </location>
</feature>
<keyword evidence="5 8" id="KW-1133">Transmembrane helix</keyword>
<dbReference type="InterPro" id="IPR020846">
    <property type="entry name" value="MFS_dom"/>
</dbReference>
<feature type="transmembrane region" description="Helical" evidence="8">
    <location>
        <begin position="167"/>
        <end position="185"/>
    </location>
</feature>
<feature type="transmembrane region" description="Helical" evidence="8">
    <location>
        <begin position="407"/>
        <end position="425"/>
    </location>
</feature>
<evidence type="ECO:0000313" key="10">
    <source>
        <dbReference type="EMBL" id="CCJ21978.1"/>
    </source>
</evidence>
<dbReference type="PANTHER" id="PTHR42718">
    <property type="entry name" value="MAJOR FACILITATOR SUPERFAMILY MULTIDRUG TRANSPORTER MFSC"/>
    <property type="match status" value="1"/>
</dbReference>
<evidence type="ECO:0000256" key="3">
    <source>
        <dbReference type="ARBA" id="ARBA00022448"/>
    </source>
</evidence>
<dbReference type="InterPro" id="IPR036259">
    <property type="entry name" value="MFS_trans_sf"/>
</dbReference>
<dbReference type="Proteomes" id="UP000032744">
    <property type="component" value="Chromosome"/>
</dbReference>
<accession>A0A7U7IEL3</accession>
<evidence type="ECO:0000256" key="6">
    <source>
        <dbReference type="ARBA" id="ARBA00023136"/>
    </source>
</evidence>
<dbReference type="KEGG" id="sauj:SAI2T2_1002120"/>
<name>A0A7U7IEL3_STAAU</name>
<dbReference type="InterPro" id="IPR011701">
    <property type="entry name" value="MFS"/>
</dbReference>
<dbReference type="SUPFAM" id="SSF103473">
    <property type="entry name" value="MFS general substrate transporter"/>
    <property type="match status" value="1"/>
</dbReference>
<dbReference type="GO" id="GO:0005886">
    <property type="term" value="C:plasma membrane"/>
    <property type="evidence" value="ECO:0007669"/>
    <property type="project" value="UniProtKB-SubCell"/>
</dbReference>
<dbReference type="KEGG" id="sauk:SAI3T3_1002120"/>
<organism evidence="10 11">
    <name type="scientific">Staphylococcus aureus subsp. aureus ST228</name>
    <dbReference type="NCBI Taxonomy" id="1074919"/>
    <lineage>
        <taxon>Bacteria</taxon>
        <taxon>Bacillati</taxon>
        <taxon>Bacillota</taxon>
        <taxon>Bacilli</taxon>
        <taxon>Bacillales</taxon>
        <taxon>Staphylococcaceae</taxon>
        <taxon>Staphylococcus</taxon>
    </lineage>
</organism>
<protein>
    <recommendedName>
        <fullName evidence="7">Quinolone resistance protein NorB</fullName>
    </recommendedName>
</protein>
<dbReference type="FunFam" id="1.20.1720.10:FF:000015">
    <property type="entry name" value="Quinolone resistance protein NorB"/>
    <property type="match status" value="1"/>
</dbReference>
<keyword evidence="4 8" id="KW-0812">Transmembrane</keyword>
<dbReference type="Gene3D" id="1.20.1720.10">
    <property type="entry name" value="Multidrug resistance protein D"/>
    <property type="match status" value="1"/>
</dbReference>
<feature type="transmembrane region" description="Helical" evidence="8">
    <location>
        <begin position="139"/>
        <end position="161"/>
    </location>
</feature>
<feature type="transmembrane region" description="Helical" evidence="8">
    <location>
        <begin position="359"/>
        <end position="387"/>
    </location>
</feature>
<reference evidence="10 11" key="1">
    <citation type="journal article" date="2012" name="PLoS ONE">
        <title>Short term evolution of a highly transmissible methicillin-resistant Staphylococcus aureus clone (ST228) in a tertiary care hospital.</title>
        <authorList>
            <person name="Vogel V."/>
            <person name="Falquet L."/>
            <person name="Calderon-Copete S.P."/>
            <person name="Basset P."/>
            <person name="Blanc D.S."/>
        </authorList>
    </citation>
    <scope>NUCLEOTIDE SEQUENCE [LARGE SCALE GENOMIC DNA]</scope>
    <source>
        <strain evidence="11">ST228/18412</strain>
    </source>
</reference>
<comment type="similarity">
    <text evidence="2">Belongs to the major facilitator superfamily. TCR/Tet family.</text>
</comment>
<feature type="transmembrane region" description="Helical" evidence="8">
    <location>
        <begin position="81"/>
        <end position="98"/>
    </location>
</feature>